<feature type="transmembrane region" description="Helical" evidence="5">
    <location>
        <begin position="239"/>
        <end position="259"/>
    </location>
</feature>
<reference evidence="8" key="1">
    <citation type="submission" date="2022-10" db="EMBL/GenBank/DDBJ databases">
        <title>Genome assembly of Pristionchus species.</title>
        <authorList>
            <person name="Yoshida K."/>
            <person name="Sommer R.J."/>
        </authorList>
    </citation>
    <scope>NUCLEOTIDE SEQUENCE [LARGE SCALE GENOMIC DNA]</scope>
    <source>
        <strain evidence="8">RS5460</strain>
    </source>
</reference>
<dbReference type="PANTHER" id="PTHR24224:SF37">
    <property type="entry name" value="G-PROTEIN COUPLED RECEPTORS FAMILY 1 PROFILE DOMAIN-CONTAINING PROTEIN"/>
    <property type="match status" value="1"/>
</dbReference>
<feature type="transmembrane region" description="Helical" evidence="5">
    <location>
        <begin position="179"/>
        <end position="201"/>
    </location>
</feature>
<feature type="transmembrane region" description="Helical" evidence="5">
    <location>
        <begin position="139"/>
        <end position="159"/>
    </location>
</feature>
<feature type="transmembrane region" description="Helical" evidence="5">
    <location>
        <begin position="93"/>
        <end position="118"/>
    </location>
</feature>
<evidence type="ECO:0000313" key="7">
    <source>
        <dbReference type="EMBL" id="GMR49280.1"/>
    </source>
</evidence>
<dbReference type="AlphaFoldDB" id="A0AAN5CRK8"/>
<comment type="subcellular location">
    <subcellularLocation>
        <location evidence="1">Membrane</location>
    </subcellularLocation>
</comment>
<accession>A0AAN5CRK8</accession>
<evidence type="ECO:0000256" key="2">
    <source>
        <dbReference type="ARBA" id="ARBA00022692"/>
    </source>
</evidence>
<evidence type="ECO:0000256" key="1">
    <source>
        <dbReference type="ARBA" id="ARBA00004370"/>
    </source>
</evidence>
<dbReference type="PROSITE" id="PS50262">
    <property type="entry name" value="G_PROTEIN_RECEP_F1_2"/>
    <property type="match status" value="1"/>
</dbReference>
<dbReference type="Gene3D" id="1.20.1070.10">
    <property type="entry name" value="Rhodopsin 7-helix transmembrane proteins"/>
    <property type="match status" value="1"/>
</dbReference>
<dbReference type="EMBL" id="BTRK01000004">
    <property type="protein sequence ID" value="GMR49280.1"/>
    <property type="molecule type" value="Genomic_DNA"/>
</dbReference>
<sequence length="365" mass="40985">MQSLWMLNDGMPAGLSPLKLAWLFGSLIAAGLALNFLVIYKTLRLARKDPDQFKNGTGVYLFVMALADVFSLLSIFTHMTLSYMVHLMPLDYASAACTIFVFISRAAYMQSAYCWLFMSGLRYLAACQPLLYSTVWRSPAAPLATVLCVSTVINLHIFGSVFAENEKGCVKLEDSMTTIYSLADTLASYLLPSTLIFVMDIKVLCSRTRRKSSDPLLQIVFHKLDEETEKKRASNMKRFMVITLASLLISAPDAIIRALRSIVPDEQLQMPVSVFLIGQALYFFKASFNAFYLTSYVFDRNVLSKTSSSRQLSISARRLEESPNIITRERSHTVSYRATTPVPLLTRNSSCILLDQSETTPDNWL</sequence>
<name>A0AAN5CRK8_9BILA</name>
<keyword evidence="2 5" id="KW-0812">Transmembrane</keyword>
<feature type="transmembrane region" description="Helical" evidence="5">
    <location>
        <begin position="279"/>
        <end position="298"/>
    </location>
</feature>
<dbReference type="InterPro" id="IPR052665">
    <property type="entry name" value="Neuropeptide-GPCR"/>
</dbReference>
<dbReference type="GO" id="GO:0004930">
    <property type="term" value="F:G protein-coupled receptor activity"/>
    <property type="evidence" value="ECO:0007669"/>
    <property type="project" value="InterPro"/>
</dbReference>
<dbReference type="InterPro" id="IPR000276">
    <property type="entry name" value="GPCR_Rhodpsn"/>
</dbReference>
<keyword evidence="3 5" id="KW-1133">Transmembrane helix</keyword>
<evidence type="ECO:0000313" key="8">
    <source>
        <dbReference type="Proteomes" id="UP001328107"/>
    </source>
</evidence>
<evidence type="ECO:0000256" key="5">
    <source>
        <dbReference type="SAM" id="Phobius"/>
    </source>
</evidence>
<dbReference type="Proteomes" id="UP001328107">
    <property type="component" value="Unassembled WGS sequence"/>
</dbReference>
<feature type="transmembrane region" description="Helical" evidence="5">
    <location>
        <begin position="20"/>
        <end position="39"/>
    </location>
</feature>
<proteinExistence type="predicted"/>
<dbReference type="Pfam" id="PF00001">
    <property type="entry name" value="7tm_1"/>
    <property type="match status" value="1"/>
</dbReference>
<evidence type="ECO:0000259" key="6">
    <source>
        <dbReference type="PROSITE" id="PS50262"/>
    </source>
</evidence>
<protein>
    <recommendedName>
        <fullName evidence="6">G-protein coupled receptors family 1 profile domain-containing protein</fullName>
    </recommendedName>
</protein>
<comment type="caution">
    <text evidence="7">The sequence shown here is derived from an EMBL/GenBank/DDBJ whole genome shotgun (WGS) entry which is preliminary data.</text>
</comment>
<organism evidence="7 8">
    <name type="scientific">Pristionchus mayeri</name>
    <dbReference type="NCBI Taxonomy" id="1317129"/>
    <lineage>
        <taxon>Eukaryota</taxon>
        <taxon>Metazoa</taxon>
        <taxon>Ecdysozoa</taxon>
        <taxon>Nematoda</taxon>
        <taxon>Chromadorea</taxon>
        <taxon>Rhabditida</taxon>
        <taxon>Rhabditina</taxon>
        <taxon>Diplogasteromorpha</taxon>
        <taxon>Diplogasteroidea</taxon>
        <taxon>Neodiplogasteridae</taxon>
        <taxon>Pristionchus</taxon>
    </lineage>
</organism>
<keyword evidence="8" id="KW-1185">Reference proteome</keyword>
<evidence type="ECO:0000256" key="4">
    <source>
        <dbReference type="ARBA" id="ARBA00023136"/>
    </source>
</evidence>
<feature type="transmembrane region" description="Helical" evidence="5">
    <location>
        <begin position="59"/>
        <end position="81"/>
    </location>
</feature>
<dbReference type="InterPro" id="IPR017452">
    <property type="entry name" value="GPCR_Rhodpsn_7TM"/>
</dbReference>
<dbReference type="SUPFAM" id="SSF81321">
    <property type="entry name" value="Family A G protein-coupled receptor-like"/>
    <property type="match status" value="1"/>
</dbReference>
<keyword evidence="4 5" id="KW-0472">Membrane</keyword>
<gene>
    <name evidence="7" type="ORF">PMAYCL1PPCAC_19475</name>
</gene>
<feature type="domain" description="G-protein coupled receptors family 1 profile" evidence="6">
    <location>
        <begin position="34"/>
        <end position="293"/>
    </location>
</feature>
<evidence type="ECO:0000256" key="3">
    <source>
        <dbReference type="ARBA" id="ARBA00022989"/>
    </source>
</evidence>
<dbReference type="GO" id="GO:0016020">
    <property type="term" value="C:membrane"/>
    <property type="evidence" value="ECO:0007669"/>
    <property type="project" value="UniProtKB-SubCell"/>
</dbReference>
<dbReference type="PANTHER" id="PTHR24224">
    <property type="entry name" value="CARDIOACCELERATORY PEPTIDE RECEPTOR-RELATED"/>
    <property type="match status" value="1"/>
</dbReference>